<evidence type="ECO:0000313" key="5">
    <source>
        <dbReference type="Proteomes" id="UP001081438"/>
    </source>
</evidence>
<dbReference type="Proteomes" id="UP001081438">
    <property type="component" value="Unassembled WGS sequence"/>
</dbReference>
<dbReference type="Gene3D" id="1.10.3290.10">
    <property type="entry name" value="Fido-like domain"/>
    <property type="match status" value="1"/>
</dbReference>
<evidence type="ECO:0000259" key="3">
    <source>
        <dbReference type="PROSITE" id="PS51459"/>
    </source>
</evidence>
<keyword evidence="2" id="KW-0067">ATP-binding</keyword>
<organism evidence="4 5">
    <name type="scientific">Staphylococcus pettenkoferi</name>
    <dbReference type="NCBI Taxonomy" id="170573"/>
    <lineage>
        <taxon>Bacteria</taxon>
        <taxon>Bacillati</taxon>
        <taxon>Bacillota</taxon>
        <taxon>Bacilli</taxon>
        <taxon>Bacillales</taxon>
        <taxon>Staphylococcaceae</taxon>
        <taxon>Staphylococcus</taxon>
    </lineage>
</organism>
<accession>A0A9Q4D8X0</accession>
<sequence length="405" mass="47827">MEYKNLKTIFHMFGKENMENEYQLRIHNYSTYVTDVEMHPIQDENQLMNISYPLFFTINKRLLKKLDQFHNLSKEINQLAMSLPGIANDSYIKQLLIEELQSTNETENIKSTRKEIAEALNDKVKNKRFNGLVNQYLLMQEQQLELTHVSDIRQIFDNLVSDEIKKDDIPDGHMFRNKGIGVFNQGKGKWTHRNEYNEPEIYEYLTRILSFINNFDAPEILKVMASHYMFEYLHPFYDGNGRVGRYLVAHLLNNHSDPFTALTFSSIVNRNKNKYYKSFERTSHFYNKGELTQFINDMLELLVEGQEQIKEKFQKNISLLSILEQKLADQVSNKTEARVLYILLQDKVFGSPLSRITLKELSEFTRISRMKVNRVINNFEPQLNKLKSNPVVYELKDEFIESLLS</sequence>
<feature type="binding site" evidence="2">
    <location>
        <position position="287"/>
    </location>
    <ligand>
        <name>ATP</name>
        <dbReference type="ChEBI" id="CHEBI:30616"/>
    </ligand>
</feature>
<dbReference type="EMBL" id="JANSKX010000032">
    <property type="protein sequence ID" value="MCY1595537.1"/>
    <property type="molecule type" value="Genomic_DNA"/>
</dbReference>
<feature type="active site" evidence="1">
    <location>
        <position position="234"/>
    </location>
</feature>
<dbReference type="InterPro" id="IPR003812">
    <property type="entry name" value="Fido"/>
</dbReference>
<evidence type="ECO:0000256" key="1">
    <source>
        <dbReference type="PIRSR" id="PIRSR640198-1"/>
    </source>
</evidence>
<dbReference type="RefSeq" id="WP_268210179.1">
    <property type="nucleotide sequence ID" value="NZ_JANSKS010000007.1"/>
</dbReference>
<comment type="caution">
    <text evidence="4">The sequence shown here is derived from an EMBL/GenBank/DDBJ whole genome shotgun (WGS) entry which is preliminary data.</text>
</comment>
<dbReference type="InterPro" id="IPR036597">
    <property type="entry name" value="Fido-like_dom_sf"/>
</dbReference>
<gene>
    <name evidence="4" type="ORF">NW112_09840</name>
</gene>
<dbReference type="Pfam" id="PF02661">
    <property type="entry name" value="Fic"/>
    <property type="match status" value="1"/>
</dbReference>
<reference evidence="4" key="1">
    <citation type="journal article" date="2022" name="Int. J. Mol. Sci.">
        <title>Phenotypic and genotypic virulence characterisation of Staphylococcus pettenkoferi strains isolated from human bloodstream and diabetic foot infections.</title>
        <authorList>
            <person name="Magnan C."/>
        </authorList>
    </citation>
    <scope>NUCLEOTIDE SEQUENCE</scope>
    <source>
        <strain evidence="4">NSP020P</strain>
    </source>
</reference>
<dbReference type="PROSITE" id="PS51459">
    <property type="entry name" value="FIDO"/>
    <property type="match status" value="1"/>
</dbReference>
<evidence type="ECO:0000256" key="2">
    <source>
        <dbReference type="PIRSR" id="PIRSR640198-2"/>
    </source>
</evidence>
<dbReference type="GO" id="GO:0005524">
    <property type="term" value="F:ATP binding"/>
    <property type="evidence" value="ECO:0007669"/>
    <property type="project" value="UniProtKB-KW"/>
</dbReference>
<dbReference type="PANTHER" id="PTHR13504:SF40">
    <property type="entry name" value="FIDO DOMAIN-CONTAINING PROTEIN"/>
    <property type="match status" value="1"/>
</dbReference>
<dbReference type="PANTHER" id="PTHR13504">
    <property type="entry name" value="FIDO DOMAIN-CONTAINING PROTEIN DDB_G0283145"/>
    <property type="match status" value="1"/>
</dbReference>
<keyword evidence="2" id="KW-0547">Nucleotide-binding</keyword>
<protein>
    <submittedName>
        <fullName evidence="4">Fic family protein</fullName>
    </submittedName>
</protein>
<dbReference type="InterPro" id="IPR040198">
    <property type="entry name" value="Fido_containing"/>
</dbReference>
<feature type="domain" description="Fido" evidence="3">
    <location>
        <begin position="147"/>
        <end position="297"/>
    </location>
</feature>
<name>A0A9Q4D8X0_9STAP</name>
<dbReference type="AlphaFoldDB" id="A0A9Q4D8X0"/>
<feature type="binding site" evidence="2">
    <location>
        <begin position="238"/>
        <end position="245"/>
    </location>
    <ligand>
        <name>ATP</name>
        <dbReference type="ChEBI" id="CHEBI:30616"/>
    </ligand>
</feature>
<dbReference type="SUPFAM" id="SSF140931">
    <property type="entry name" value="Fic-like"/>
    <property type="match status" value="1"/>
</dbReference>
<feature type="binding site" evidence="2">
    <location>
        <begin position="275"/>
        <end position="276"/>
    </location>
    <ligand>
        <name>ATP</name>
        <dbReference type="ChEBI" id="CHEBI:30616"/>
    </ligand>
</feature>
<evidence type="ECO:0000313" key="4">
    <source>
        <dbReference type="EMBL" id="MCY1595537.1"/>
    </source>
</evidence>
<proteinExistence type="predicted"/>